<evidence type="ECO:0000313" key="1">
    <source>
        <dbReference type="EMBL" id="ODQ69330.1"/>
    </source>
</evidence>
<dbReference type="EMBL" id="KV454304">
    <property type="protein sequence ID" value="ODQ69330.1"/>
    <property type="molecule type" value="Genomic_DNA"/>
</dbReference>
<reference evidence="1 2" key="1">
    <citation type="journal article" date="2016" name="Proc. Natl. Acad. Sci. U.S.A.">
        <title>Comparative genomics of biotechnologically important yeasts.</title>
        <authorList>
            <person name="Riley R."/>
            <person name="Haridas S."/>
            <person name="Wolfe K.H."/>
            <person name="Lopes M.R."/>
            <person name="Hittinger C.T."/>
            <person name="Goeker M."/>
            <person name="Salamov A.A."/>
            <person name="Wisecaver J.H."/>
            <person name="Long T.M."/>
            <person name="Calvey C.H."/>
            <person name="Aerts A.L."/>
            <person name="Barry K.W."/>
            <person name="Choi C."/>
            <person name="Clum A."/>
            <person name="Coughlan A.Y."/>
            <person name="Deshpande S."/>
            <person name="Douglass A.P."/>
            <person name="Hanson S.J."/>
            <person name="Klenk H.-P."/>
            <person name="LaButti K.M."/>
            <person name="Lapidus A."/>
            <person name="Lindquist E.A."/>
            <person name="Lipzen A.M."/>
            <person name="Meier-Kolthoff J.P."/>
            <person name="Ohm R.A."/>
            <person name="Otillar R.P."/>
            <person name="Pangilinan J.L."/>
            <person name="Peng Y."/>
            <person name="Rokas A."/>
            <person name="Rosa C.A."/>
            <person name="Scheuner C."/>
            <person name="Sibirny A.A."/>
            <person name="Slot J.C."/>
            <person name="Stielow J.B."/>
            <person name="Sun H."/>
            <person name="Kurtzman C.P."/>
            <person name="Blackwell M."/>
            <person name="Grigoriev I.V."/>
            <person name="Jeffries T.W."/>
        </authorList>
    </citation>
    <scope>NUCLEOTIDE SEQUENCE [LARGE SCALE GENOMIC DNA]</scope>
    <source>
        <strain evidence="1 2">NRRL Y-11557</strain>
    </source>
</reference>
<keyword evidence="2" id="KW-1185">Reference proteome</keyword>
<protein>
    <submittedName>
        <fullName evidence="1">Uncharacterized protein</fullName>
    </submittedName>
</protein>
<dbReference type="AlphaFoldDB" id="A0A1E3PVG8"/>
<accession>A0A1E3PVG8</accession>
<name>A0A1E3PVG8_LIPST</name>
<organism evidence="1 2">
    <name type="scientific">Lipomyces starkeyi NRRL Y-11557</name>
    <dbReference type="NCBI Taxonomy" id="675824"/>
    <lineage>
        <taxon>Eukaryota</taxon>
        <taxon>Fungi</taxon>
        <taxon>Dikarya</taxon>
        <taxon>Ascomycota</taxon>
        <taxon>Saccharomycotina</taxon>
        <taxon>Lipomycetes</taxon>
        <taxon>Lipomycetales</taxon>
        <taxon>Lipomycetaceae</taxon>
        <taxon>Lipomyces</taxon>
    </lineage>
</organism>
<dbReference type="Proteomes" id="UP000094385">
    <property type="component" value="Unassembled WGS sequence"/>
</dbReference>
<proteinExistence type="predicted"/>
<sequence>MMTGRLSFGRGRTARSKRSTFSLPPVSCKPVIVSIGASGCRLISSSAVFCRSERSSNSHRDSAISAEMTCESIYIPMRSEQSDTVSRHFWLHKTEYRLSQAGLVTADEDVMVQDLETGISLEGVTSYLKKFGLGHDGSITKFMFRFDEKDYSDASRL</sequence>
<gene>
    <name evidence="1" type="ORF">LIPSTDRAFT_196993</name>
</gene>
<evidence type="ECO:0000313" key="2">
    <source>
        <dbReference type="Proteomes" id="UP000094385"/>
    </source>
</evidence>